<evidence type="ECO:0000313" key="3">
    <source>
        <dbReference type="Proteomes" id="UP000000328"/>
    </source>
</evidence>
<protein>
    <submittedName>
        <fullName evidence="2">Probable ketosteroid isomerase-related protein</fullName>
    </submittedName>
</protein>
<gene>
    <name evidence="2" type="ordered locus">AMED_6462</name>
</gene>
<sequence length="148" mass="16100">MGFDSEQVVRNAYRVAEEQDVPGWVALFTEDGTFTDNSIGVTYRGQELGDTVVVYAKAFPDMHRELYQVYVAGNIVVVQLALQGTQTGPLTTPMGVLPPTGNKMDAPCCDVFEIVDGKIKRFDCYPEGTIIFGQLGILDDIAGAMTTP</sequence>
<dbReference type="KEGG" id="amd:AMED_6462"/>
<dbReference type="HOGENOM" id="CLU_100997_11_1_11"/>
<organism evidence="2 3">
    <name type="scientific">Amycolatopsis mediterranei (strain U-32)</name>
    <dbReference type="NCBI Taxonomy" id="749927"/>
    <lineage>
        <taxon>Bacteria</taxon>
        <taxon>Bacillati</taxon>
        <taxon>Actinomycetota</taxon>
        <taxon>Actinomycetes</taxon>
        <taxon>Pseudonocardiales</taxon>
        <taxon>Pseudonocardiaceae</taxon>
        <taxon>Amycolatopsis</taxon>
    </lineage>
</organism>
<feature type="domain" description="SnoaL-like" evidence="1">
    <location>
        <begin position="9"/>
        <end position="121"/>
    </location>
</feature>
<dbReference type="PATRIC" id="fig|749927.5.peg.6718"/>
<proteinExistence type="predicted"/>
<accession>A0A0H3DDN8</accession>
<name>A0A0H3DDN8_AMYMU</name>
<dbReference type="GO" id="GO:0016853">
    <property type="term" value="F:isomerase activity"/>
    <property type="evidence" value="ECO:0007669"/>
    <property type="project" value="UniProtKB-KW"/>
</dbReference>
<dbReference type="Pfam" id="PF12680">
    <property type="entry name" value="SnoaL_2"/>
    <property type="match status" value="1"/>
</dbReference>
<dbReference type="EMBL" id="CP002000">
    <property type="protein sequence ID" value="ADJ48193.1"/>
    <property type="molecule type" value="Genomic_DNA"/>
</dbReference>
<dbReference type="eggNOG" id="COG3631">
    <property type="taxonomic scope" value="Bacteria"/>
</dbReference>
<evidence type="ECO:0000259" key="1">
    <source>
        <dbReference type="Pfam" id="PF12680"/>
    </source>
</evidence>
<dbReference type="InterPro" id="IPR032710">
    <property type="entry name" value="NTF2-like_dom_sf"/>
</dbReference>
<dbReference type="SUPFAM" id="SSF54427">
    <property type="entry name" value="NTF2-like"/>
    <property type="match status" value="1"/>
</dbReference>
<dbReference type="OrthoDB" id="129343at2"/>
<keyword evidence="2" id="KW-0413">Isomerase</keyword>
<dbReference type="AlphaFoldDB" id="A0A0H3DDN8"/>
<dbReference type="Gene3D" id="3.10.450.50">
    <property type="match status" value="1"/>
</dbReference>
<evidence type="ECO:0000313" key="2">
    <source>
        <dbReference type="EMBL" id="ADJ48193.1"/>
    </source>
</evidence>
<dbReference type="GeneID" id="92874116"/>
<dbReference type="Proteomes" id="UP000000328">
    <property type="component" value="Chromosome"/>
</dbReference>
<dbReference type="InterPro" id="IPR037401">
    <property type="entry name" value="SnoaL-like"/>
</dbReference>
<reference evidence="2 3" key="1">
    <citation type="journal article" date="2010" name="Cell Res.">
        <title>Complete genome sequence of the rifamycin SV-producing Amycolatopsis mediterranei U32 revealed its genetic characteristics in phylogeny and metabolism.</title>
        <authorList>
            <person name="Zhao W."/>
            <person name="Zhong Y."/>
            <person name="Yuan H."/>
            <person name="Wang J."/>
            <person name="Zheng H."/>
            <person name="Wang Y."/>
            <person name="Cen X."/>
            <person name="Xu F."/>
            <person name="Bai J."/>
            <person name="Han X."/>
            <person name="Lu G."/>
            <person name="Zhu Y."/>
            <person name="Shao Z."/>
            <person name="Yan H."/>
            <person name="Li C."/>
            <person name="Peng N."/>
            <person name="Zhang Z."/>
            <person name="Zhang Y."/>
            <person name="Lin W."/>
            <person name="Fan Y."/>
            <person name="Qin Z."/>
            <person name="Hu Y."/>
            <person name="Zhu B."/>
            <person name="Wang S."/>
            <person name="Ding X."/>
            <person name="Zhao G.P."/>
        </authorList>
    </citation>
    <scope>NUCLEOTIDE SEQUENCE [LARGE SCALE GENOMIC DNA]</scope>
    <source>
        <strain evidence="3">U-32</strain>
    </source>
</reference>
<dbReference type="RefSeq" id="WP_013228242.1">
    <property type="nucleotide sequence ID" value="NC_014318.1"/>
</dbReference>